<reference evidence="4" key="3">
    <citation type="submission" date="2025-04" db="UniProtKB">
        <authorList>
            <consortium name="RefSeq"/>
        </authorList>
    </citation>
    <scope>IDENTIFICATION</scope>
    <source>
        <strain evidence="4">CBS 304.34</strain>
    </source>
</reference>
<dbReference type="RefSeq" id="XP_033571158.1">
    <property type="nucleotide sequence ID" value="XM_033726033.1"/>
</dbReference>
<dbReference type="Proteomes" id="UP000504636">
    <property type="component" value="Unplaced"/>
</dbReference>
<gene>
    <name evidence="2 4" type="ORF">BDZ99DRAFT_525785</name>
</gene>
<keyword evidence="3" id="KW-1185">Reference proteome</keyword>
<organism evidence="2">
    <name type="scientific">Mytilinidion resinicola</name>
    <dbReference type="NCBI Taxonomy" id="574789"/>
    <lineage>
        <taxon>Eukaryota</taxon>
        <taxon>Fungi</taxon>
        <taxon>Dikarya</taxon>
        <taxon>Ascomycota</taxon>
        <taxon>Pezizomycotina</taxon>
        <taxon>Dothideomycetes</taxon>
        <taxon>Pleosporomycetidae</taxon>
        <taxon>Mytilinidiales</taxon>
        <taxon>Mytilinidiaceae</taxon>
        <taxon>Mytilinidion</taxon>
    </lineage>
</organism>
<dbReference type="OrthoDB" id="10643047at2759"/>
<protein>
    <submittedName>
        <fullName evidence="2 4">Uncharacterized protein</fullName>
    </submittedName>
</protein>
<evidence type="ECO:0000313" key="2">
    <source>
        <dbReference type="EMBL" id="KAF2804194.1"/>
    </source>
</evidence>
<proteinExistence type="predicted"/>
<evidence type="ECO:0000256" key="1">
    <source>
        <dbReference type="SAM" id="MobiDB-lite"/>
    </source>
</evidence>
<reference evidence="4" key="2">
    <citation type="submission" date="2020-04" db="EMBL/GenBank/DDBJ databases">
        <authorList>
            <consortium name="NCBI Genome Project"/>
        </authorList>
    </citation>
    <scope>NUCLEOTIDE SEQUENCE</scope>
    <source>
        <strain evidence="4">CBS 304.34</strain>
    </source>
</reference>
<feature type="region of interest" description="Disordered" evidence="1">
    <location>
        <begin position="162"/>
        <end position="195"/>
    </location>
</feature>
<sequence>MPSVGGAVEGQSQGHRAAAAVGKSLWVSRVGKSGSQRQIRRPPDERQHASSRRKTAAKDAEGVLDELLQLPRHWWTMLRSRDGGGLVMEEERRRPGVEEFLCAPAKPAPRRQLSPSPVSYTLLAASRTLISTFGTSSSLSPSSKLPPPSFLDPFGLLEAYREAPQSSRAPRRRTRPAPLLPCHYTTTREGLFRGA</sequence>
<evidence type="ECO:0000313" key="4">
    <source>
        <dbReference type="RefSeq" id="XP_033571158.1"/>
    </source>
</evidence>
<reference evidence="2 4" key="1">
    <citation type="journal article" date="2020" name="Stud. Mycol.">
        <title>101 Dothideomycetes genomes: a test case for predicting lifestyles and emergence of pathogens.</title>
        <authorList>
            <person name="Haridas S."/>
            <person name="Albert R."/>
            <person name="Binder M."/>
            <person name="Bloem J."/>
            <person name="Labutti K."/>
            <person name="Salamov A."/>
            <person name="Andreopoulos B."/>
            <person name="Baker S."/>
            <person name="Barry K."/>
            <person name="Bills G."/>
            <person name="Bluhm B."/>
            <person name="Cannon C."/>
            <person name="Castanera R."/>
            <person name="Culley D."/>
            <person name="Daum C."/>
            <person name="Ezra D."/>
            <person name="Gonzalez J."/>
            <person name="Henrissat B."/>
            <person name="Kuo A."/>
            <person name="Liang C."/>
            <person name="Lipzen A."/>
            <person name="Lutzoni F."/>
            <person name="Magnuson J."/>
            <person name="Mondo S."/>
            <person name="Nolan M."/>
            <person name="Ohm R."/>
            <person name="Pangilinan J."/>
            <person name="Park H.-J."/>
            <person name="Ramirez L."/>
            <person name="Alfaro M."/>
            <person name="Sun H."/>
            <person name="Tritt A."/>
            <person name="Yoshinaga Y."/>
            <person name="Zwiers L.-H."/>
            <person name="Turgeon B."/>
            <person name="Goodwin S."/>
            <person name="Spatafora J."/>
            <person name="Crous P."/>
            <person name="Grigoriev I."/>
        </authorList>
    </citation>
    <scope>NUCLEOTIDE SEQUENCE</scope>
    <source>
        <strain evidence="2 4">CBS 304.34</strain>
    </source>
</reference>
<dbReference type="AlphaFoldDB" id="A0A6A6Y899"/>
<dbReference type="GeneID" id="54466926"/>
<name>A0A6A6Y899_9PEZI</name>
<evidence type="ECO:0000313" key="3">
    <source>
        <dbReference type="Proteomes" id="UP000504636"/>
    </source>
</evidence>
<dbReference type="EMBL" id="MU003714">
    <property type="protein sequence ID" value="KAF2804194.1"/>
    <property type="molecule type" value="Genomic_DNA"/>
</dbReference>
<feature type="region of interest" description="Disordered" evidence="1">
    <location>
        <begin position="1"/>
        <end position="61"/>
    </location>
</feature>
<accession>A0A6A6Y899</accession>